<proteinExistence type="predicted"/>
<protein>
    <submittedName>
        <fullName evidence="2">TrkA family potassium uptake protein</fullName>
    </submittedName>
</protein>
<dbReference type="InterPro" id="IPR003148">
    <property type="entry name" value="RCK_N"/>
</dbReference>
<dbReference type="InterPro" id="IPR036721">
    <property type="entry name" value="RCK_C_sf"/>
</dbReference>
<dbReference type="Gene3D" id="3.30.70.1450">
    <property type="entry name" value="Regulator of K+ conductance, C-terminal domain"/>
    <property type="match status" value="1"/>
</dbReference>
<sequence length="229" mass="25418">MRYLIIGLGIYGANLATDLTAMGHEVIGADHNSTLVEAVKDKISTAYIIDSTDEAALSVLPLKTVDLVIVAIGENFGASVKTVALLRKLGVDRIYARAVDEIHETILHGFNVDRILTPEQRAARELTRELELGCKVDSMRIDNDRYIIKFAVPDYYVGTAINDLDFDKDFHIKLVAISRPTPRRNFLGITDNVLQAVDTTIADTRLEKGDVMTVIGTQHGFRELFHHIS</sequence>
<name>A0ABV4CTU3_9BACT</name>
<keyword evidence="3" id="KW-1185">Reference proteome</keyword>
<organism evidence="2 3">
    <name type="scientific">Heminiphilus faecis</name>
    <dbReference type="NCBI Taxonomy" id="2601703"/>
    <lineage>
        <taxon>Bacteria</taxon>
        <taxon>Pseudomonadati</taxon>
        <taxon>Bacteroidota</taxon>
        <taxon>Bacteroidia</taxon>
        <taxon>Bacteroidales</taxon>
        <taxon>Muribaculaceae</taxon>
        <taxon>Heminiphilus</taxon>
    </lineage>
</organism>
<dbReference type="PANTHER" id="PTHR43833:SF7">
    <property type="entry name" value="KTR SYSTEM POTASSIUM UPTAKE PROTEIN C"/>
    <property type="match status" value="1"/>
</dbReference>
<accession>A0ABV4CTU3</accession>
<comment type="caution">
    <text evidence="2">The sequence shown here is derived from an EMBL/GenBank/DDBJ whole genome shotgun (WGS) entry which is preliminary data.</text>
</comment>
<dbReference type="InterPro" id="IPR036291">
    <property type="entry name" value="NAD(P)-bd_dom_sf"/>
</dbReference>
<dbReference type="InterPro" id="IPR050721">
    <property type="entry name" value="Trk_Ktr_HKT_K-transport"/>
</dbReference>
<reference evidence="2 3" key="1">
    <citation type="submission" date="2024-03" db="EMBL/GenBank/DDBJ databases">
        <title>Mouse gut bacterial collection (mGBC) of GemPharmatech.</title>
        <authorList>
            <person name="He Y."/>
            <person name="Dong L."/>
            <person name="Wu D."/>
            <person name="Gao X."/>
            <person name="Lin Z."/>
        </authorList>
    </citation>
    <scope>NUCLEOTIDE SEQUENCE [LARGE SCALE GENOMIC DNA]</scope>
    <source>
        <strain evidence="2 3">54-13</strain>
    </source>
</reference>
<dbReference type="RefSeq" id="WP_121699004.1">
    <property type="nucleotide sequence ID" value="NZ_JBCLPP010000002.1"/>
</dbReference>
<evidence type="ECO:0000313" key="3">
    <source>
        <dbReference type="Proteomes" id="UP001565200"/>
    </source>
</evidence>
<gene>
    <name evidence="2" type="ORF">AAK873_01210</name>
</gene>
<dbReference type="Proteomes" id="UP001565200">
    <property type="component" value="Unassembled WGS sequence"/>
</dbReference>
<dbReference type="SUPFAM" id="SSF116726">
    <property type="entry name" value="TrkA C-terminal domain-like"/>
    <property type="match status" value="1"/>
</dbReference>
<dbReference type="SUPFAM" id="SSF51735">
    <property type="entry name" value="NAD(P)-binding Rossmann-fold domains"/>
    <property type="match status" value="1"/>
</dbReference>
<dbReference type="PANTHER" id="PTHR43833">
    <property type="entry name" value="POTASSIUM CHANNEL PROTEIN 2-RELATED-RELATED"/>
    <property type="match status" value="1"/>
</dbReference>
<dbReference type="EMBL" id="JBCLPP010000002">
    <property type="protein sequence ID" value="MEY8244231.1"/>
    <property type="molecule type" value="Genomic_DNA"/>
</dbReference>
<feature type="domain" description="RCK N-terminal" evidence="1">
    <location>
        <begin position="3"/>
        <end position="118"/>
    </location>
</feature>
<dbReference type="Pfam" id="PF02254">
    <property type="entry name" value="TrkA_N"/>
    <property type="match status" value="1"/>
</dbReference>
<evidence type="ECO:0000259" key="1">
    <source>
        <dbReference type="Pfam" id="PF02254"/>
    </source>
</evidence>
<dbReference type="Gene3D" id="3.40.50.720">
    <property type="entry name" value="NAD(P)-binding Rossmann-like Domain"/>
    <property type="match status" value="1"/>
</dbReference>
<evidence type="ECO:0000313" key="2">
    <source>
        <dbReference type="EMBL" id="MEY8244231.1"/>
    </source>
</evidence>